<dbReference type="Proteomes" id="UP000887116">
    <property type="component" value="Unassembled WGS sequence"/>
</dbReference>
<organism evidence="1 2">
    <name type="scientific">Trichonephila clavata</name>
    <name type="common">Joro spider</name>
    <name type="synonym">Nephila clavata</name>
    <dbReference type="NCBI Taxonomy" id="2740835"/>
    <lineage>
        <taxon>Eukaryota</taxon>
        <taxon>Metazoa</taxon>
        <taxon>Ecdysozoa</taxon>
        <taxon>Arthropoda</taxon>
        <taxon>Chelicerata</taxon>
        <taxon>Arachnida</taxon>
        <taxon>Araneae</taxon>
        <taxon>Araneomorphae</taxon>
        <taxon>Entelegynae</taxon>
        <taxon>Araneoidea</taxon>
        <taxon>Nephilidae</taxon>
        <taxon>Trichonephila</taxon>
    </lineage>
</organism>
<dbReference type="AlphaFoldDB" id="A0A8X6F1F2"/>
<dbReference type="EMBL" id="BMAO01020573">
    <property type="protein sequence ID" value="GFQ68425.1"/>
    <property type="molecule type" value="Genomic_DNA"/>
</dbReference>
<name>A0A8X6F1F2_TRICU</name>
<accession>A0A8X6F1F2</accession>
<comment type="caution">
    <text evidence="1">The sequence shown here is derived from an EMBL/GenBank/DDBJ whole genome shotgun (WGS) entry which is preliminary data.</text>
</comment>
<protein>
    <submittedName>
        <fullName evidence="1">Uncharacterized protein</fullName>
    </submittedName>
</protein>
<proteinExistence type="predicted"/>
<sequence>MLHMCILWLANSEKALSRRKFTIRLSEVLLVQLMEKPLNVAILPRSTKNIICELLKLEQNNGPTETLKAKEKGKCVLFAHVSGVKGHKFCLSCCRKSC</sequence>
<evidence type="ECO:0000313" key="1">
    <source>
        <dbReference type="EMBL" id="GFQ68425.1"/>
    </source>
</evidence>
<evidence type="ECO:0000313" key="2">
    <source>
        <dbReference type="Proteomes" id="UP000887116"/>
    </source>
</evidence>
<reference evidence="1" key="1">
    <citation type="submission" date="2020-07" db="EMBL/GenBank/DDBJ databases">
        <title>Multicomponent nature underlies the extraordinary mechanical properties of spider dragline silk.</title>
        <authorList>
            <person name="Kono N."/>
            <person name="Nakamura H."/>
            <person name="Mori M."/>
            <person name="Yoshida Y."/>
            <person name="Ohtoshi R."/>
            <person name="Malay A.D."/>
            <person name="Moran D.A.P."/>
            <person name="Tomita M."/>
            <person name="Numata K."/>
            <person name="Arakawa K."/>
        </authorList>
    </citation>
    <scope>NUCLEOTIDE SEQUENCE</scope>
</reference>
<keyword evidence="2" id="KW-1185">Reference proteome</keyword>
<gene>
    <name evidence="1" type="ORF">TNCT_465931</name>
</gene>